<evidence type="ECO:0000313" key="1">
    <source>
        <dbReference type="EMBL" id="KKL98863.1"/>
    </source>
</evidence>
<accession>A0A0F9GJB6</accession>
<protein>
    <submittedName>
        <fullName evidence="1">Uncharacterized protein</fullName>
    </submittedName>
</protein>
<name>A0A0F9GJB6_9ZZZZ</name>
<sequence>GQAAMTKPLDLNFEEGRGLTLPELREKLAATRHRNAQEQARLNALDALTAKIEACGLAPTNNGDKP</sequence>
<dbReference type="EMBL" id="LAZR01017813">
    <property type="protein sequence ID" value="KKL98863.1"/>
    <property type="molecule type" value="Genomic_DNA"/>
</dbReference>
<feature type="non-terminal residue" evidence="1">
    <location>
        <position position="1"/>
    </location>
</feature>
<dbReference type="AlphaFoldDB" id="A0A0F9GJB6"/>
<organism evidence="1">
    <name type="scientific">marine sediment metagenome</name>
    <dbReference type="NCBI Taxonomy" id="412755"/>
    <lineage>
        <taxon>unclassified sequences</taxon>
        <taxon>metagenomes</taxon>
        <taxon>ecological metagenomes</taxon>
    </lineage>
</organism>
<gene>
    <name evidence="1" type="ORF">LCGC14_1820070</name>
</gene>
<reference evidence="1" key="1">
    <citation type="journal article" date="2015" name="Nature">
        <title>Complex archaea that bridge the gap between prokaryotes and eukaryotes.</title>
        <authorList>
            <person name="Spang A."/>
            <person name="Saw J.H."/>
            <person name="Jorgensen S.L."/>
            <person name="Zaremba-Niedzwiedzka K."/>
            <person name="Martijn J."/>
            <person name="Lind A.E."/>
            <person name="van Eijk R."/>
            <person name="Schleper C."/>
            <person name="Guy L."/>
            <person name="Ettema T.J."/>
        </authorList>
    </citation>
    <scope>NUCLEOTIDE SEQUENCE</scope>
</reference>
<comment type="caution">
    <text evidence="1">The sequence shown here is derived from an EMBL/GenBank/DDBJ whole genome shotgun (WGS) entry which is preliminary data.</text>
</comment>
<proteinExistence type="predicted"/>